<dbReference type="RefSeq" id="WP_170003011.1">
    <property type="nucleotide sequence ID" value="NZ_JAMDGR010000002.1"/>
</dbReference>
<name>A0ABT5Q0W2_9PSED</name>
<evidence type="ECO:0000313" key="1">
    <source>
        <dbReference type="EMBL" id="MDD1147828.1"/>
    </source>
</evidence>
<protein>
    <submittedName>
        <fullName evidence="1">Uncharacterized protein</fullName>
    </submittedName>
</protein>
<dbReference type="Proteomes" id="UP001217610">
    <property type="component" value="Unassembled WGS sequence"/>
</dbReference>
<sequence>MWGFCLMLGLVLVVALFLCLRRRWPRVRRPVRKASACLGGEEQHPLD</sequence>
<keyword evidence="2" id="KW-1185">Reference proteome</keyword>
<dbReference type="EMBL" id="JAMDGR010000002">
    <property type="protein sequence ID" value="MDD1147828.1"/>
    <property type="molecule type" value="Genomic_DNA"/>
</dbReference>
<organism evidence="1 2">
    <name type="scientific">Pseudomonas idahonensis</name>
    <dbReference type="NCBI Taxonomy" id="2942628"/>
    <lineage>
        <taxon>Bacteria</taxon>
        <taxon>Pseudomonadati</taxon>
        <taxon>Pseudomonadota</taxon>
        <taxon>Gammaproteobacteria</taxon>
        <taxon>Pseudomonadales</taxon>
        <taxon>Pseudomonadaceae</taxon>
        <taxon>Pseudomonas</taxon>
    </lineage>
</organism>
<evidence type="ECO:0000313" key="2">
    <source>
        <dbReference type="Proteomes" id="UP001217610"/>
    </source>
</evidence>
<comment type="caution">
    <text evidence="1">The sequence shown here is derived from an EMBL/GenBank/DDBJ whole genome shotgun (WGS) entry which is preliminary data.</text>
</comment>
<accession>A0ABT5Q0W2</accession>
<reference evidence="1 2" key="1">
    <citation type="submission" date="2022-05" db="EMBL/GenBank/DDBJ databases">
        <title>Novel Pseudomonas spp. Isolated from a Rainbow Trout Aquaculture Facility.</title>
        <authorList>
            <person name="Testerman T."/>
            <person name="Graf J."/>
        </authorList>
    </citation>
    <scope>NUCLEOTIDE SEQUENCE [LARGE SCALE GENOMIC DNA]</scope>
    <source>
        <strain evidence="1 2">ID357</strain>
    </source>
</reference>
<gene>
    <name evidence="1" type="ORF">M5G25_06010</name>
</gene>
<proteinExistence type="predicted"/>